<evidence type="ECO:0000313" key="2">
    <source>
        <dbReference type="EMBL" id="KAF1983931.1"/>
    </source>
</evidence>
<feature type="compositionally biased region" description="Basic and acidic residues" evidence="1">
    <location>
        <begin position="611"/>
        <end position="625"/>
    </location>
</feature>
<feature type="compositionally biased region" description="Low complexity" evidence="1">
    <location>
        <begin position="351"/>
        <end position="360"/>
    </location>
</feature>
<reference evidence="2" key="1">
    <citation type="journal article" date="2020" name="Stud. Mycol.">
        <title>101 Dothideomycetes genomes: a test case for predicting lifestyles and emergence of pathogens.</title>
        <authorList>
            <person name="Haridas S."/>
            <person name="Albert R."/>
            <person name="Binder M."/>
            <person name="Bloem J."/>
            <person name="Labutti K."/>
            <person name="Salamov A."/>
            <person name="Andreopoulos B."/>
            <person name="Baker S."/>
            <person name="Barry K."/>
            <person name="Bills G."/>
            <person name="Bluhm B."/>
            <person name="Cannon C."/>
            <person name="Castanera R."/>
            <person name="Culley D."/>
            <person name="Daum C."/>
            <person name="Ezra D."/>
            <person name="Gonzalez J."/>
            <person name="Henrissat B."/>
            <person name="Kuo A."/>
            <person name="Liang C."/>
            <person name="Lipzen A."/>
            <person name="Lutzoni F."/>
            <person name="Magnuson J."/>
            <person name="Mondo S."/>
            <person name="Nolan M."/>
            <person name="Ohm R."/>
            <person name="Pangilinan J."/>
            <person name="Park H.-J."/>
            <person name="Ramirez L."/>
            <person name="Alfaro M."/>
            <person name="Sun H."/>
            <person name="Tritt A."/>
            <person name="Yoshinaga Y."/>
            <person name="Zwiers L.-H."/>
            <person name="Turgeon B."/>
            <person name="Goodwin S."/>
            <person name="Spatafora J."/>
            <person name="Crous P."/>
            <person name="Grigoriev I."/>
        </authorList>
    </citation>
    <scope>NUCLEOTIDE SEQUENCE</scope>
    <source>
        <strain evidence="2">CBS 113979</strain>
    </source>
</reference>
<gene>
    <name evidence="2" type="ORF">K402DRAFT_423260</name>
</gene>
<sequence>MPTYANITLSILSQHGAAPLEEFVPLPPSPPPSSSTSPRQTKQTSTSPSASVSVSTPKKQEEPHIVLLDQPRRLVSVYTGFDFGSNFWLGWRIDGPPVKPDRVVEEEELKSSPLLTEGGGSDLDGGGGSVVGEVPGAFPAPGAEEEAAGRRLREESLRRVRAGLPSLGEKMRKHLETVPGEARRTNVEKIFLVFKMLVDGREIATWCGGAKNEIKGNVMFGLVDGEGGDCFERRVFCFPKNPKFAKGEKRRQRTEGMMEIRVFRADGKKKVRAEVKKWAVENPISFIDFVDGGMVEKQRQTRFYKFRLVDPRDNPYVTFRYYFRTWAKLRSMGIIEGVDPKGLSPAVAVSLASSSPSTPSRGVRNRKASFEDSDSGSDDTLKGSPLSSSRGVFDPDASHMTNGASRSQAFRPLPPRPNAPQASPISQGYSPQNDRLEPEPGIVEHTLNFIRDAHINSGGDESTYNATVASVLSSLRQTQLSEADGSPSPINSSRYLRVPGSSHHRGDSPTLPRNPALVLDESSPLGRRGSAIRRKTLEQTANDQSSPTSSSPLGQNQRPARNWLSRRRAQASLEDLKEQEEPPSPSPKPPSTMKRLSFPPKAIFPPPTKSVHFEHNLSGRPRDPSPPRPVPGAYIDSPDVDVFNERAWLNRTPSPVRNEILAVGLERPASPPMGKKRDSSMVILSDVAEAAVLRKMKLGPYGEEK</sequence>
<organism evidence="2 3">
    <name type="scientific">Aulographum hederae CBS 113979</name>
    <dbReference type="NCBI Taxonomy" id="1176131"/>
    <lineage>
        <taxon>Eukaryota</taxon>
        <taxon>Fungi</taxon>
        <taxon>Dikarya</taxon>
        <taxon>Ascomycota</taxon>
        <taxon>Pezizomycotina</taxon>
        <taxon>Dothideomycetes</taxon>
        <taxon>Pleosporomycetidae</taxon>
        <taxon>Aulographales</taxon>
        <taxon>Aulographaceae</taxon>
    </lineage>
</organism>
<feature type="region of interest" description="Disordered" evidence="1">
    <location>
        <begin position="351"/>
        <end position="439"/>
    </location>
</feature>
<protein>
    <submittedName>
        <fullName evidence="2">Uncharacterized protein</fullName>
    </submittedName>
</protein>
<proteinExistence type="predicted"/>
<evidence type="ECO:0000313" key="3">
    <source>
        <dbReference type="Proteomes" id="UP000800041"/>
    </source>
</evidence>
<feature type="region of interest" description="Disordered" evidence="1">
    <location>
        <begin position="21"/>
        <end position="64"/>
    </location>
</feature>
<feature type="compositionally biased region" description="Polar residues" evidence="1">
    <location>
        <begin position="420"/>
        <end position="433"/>
    </location>
</feature>
<feature type="compositionally biased region" description="Polar residues" evidence="1">
    <location>
        <begin position="399"/>
        <end position="408"/>
    </location>
</feature>
<dbReference type="EMBL" id="ML977171">
    <property type="protein sequence ID" value="KAF1983931.1"/>
    <property type="molecule type" value="Genomic_DNA"/>
</dbReference>
<name>A0A6G1GSL1_9PEZI</name>
<feature type="compositionally biased region" description="Polar residues" evidence="1">
    <location>
        <begin position="538"/>
        <end position="559"/>
    </location>
</feature>
<feature type="region of interest" description="Disordered" evidence="1">
    <location>
        <begin position="479"/>
        <end position="637"/>
    </location>
</feature>
<dbReference type="OrthoDB" id="436496at2759"/>
<accession>A0A6G1GSL1</accession>
<keyword evidence="3" id="KW-1185">Reference proteome</keyword>
<dbReference type="Proteomes" id="UP000800041">
    <property type="component" value="Unassembled WGS sequence"/>
</dbReference>
<dbReference type="AlphaFoldDB" id="A0A6G1GSL1"/>
<evidence type="ECO:0000256" key="1">
    <source>
        <dbReference type="SAM" id="MobiDB-lite"/>
    </source>
</evidence>
<feature type="compositionally biased region" description="Low complexity" evidence="1">
    <location>
        <begin position="34"/>
        <end position="57"/>
    </location>
</feature>